<feature type="binding site" evidence="5">
    <location>
        <begin position="391"/>
        <end position="393"/>
    </location>
    <ligand>
        <name>FAD</name>
        <dbReference type="ChEBI" id="CHEBI:57692"/>
    </ligand>
</feature>
<dbReference type="GO" id="GO:0003684">
    <property type="term" value="F:damaged DNA binding"/>
    <property type="evidence" value="ECO:0000318"/>
    <property type="project" value="GO_Central"/>
</dbReference>
<dbReference type="PROSITE" id="PS51645">
    <property type="entry name" value="PHR_CRY_ALPHA_BETA"/>
    <property type="match status" value="1"/>
</dbReference>
<feature type="region of interest" description="Disordered" evidence="8">
    <location>
        <begin position="475"/>
        <end position="538"/>
    </location>
</feature>
<comment type="cofactor">
    <cofactor evidence="5 7">
        <name>FAD</name>
        <dbReference type="ChEBI" id="CHEBI:57692"/>
    </cofactor>
    <text evidence="5 7">Binds 1 FAD per subunit.</text>
</comment>
<feature type="site" description="Electron transfer via tryptophanyl radical" evidence="6">
    <location>
        <position position="325"/>
    </location>
</feature>
<dbReference type="InterPro" id="IPR002081">
    <property type="entry name" value="Cryptochrome/DNA_photolyase_1"/>
</dbReference>
<dbReference type="GO" id="GO:0000719">
    <property type="term" value="P:photoreactive repair"/>
    <property type="evidence" value="ECO:0000318"/>
    <property type="project" value="GO_Central"/>
</dbReference>
<feature type="compositionally biased region" description="Gly residues" evidence="8">
    <location>
        <begin position="490"/>
        <end position="508"/>
    </location>
</feature>
<dbReference type="SUPFAM" id="SSF48173">
    <property type="entry name" value="Cryptochrome/photolyase FAD-binding domain"/>
    <property type="match status" value="1"/>
</dbReference>
<dbReference type="GO" id="GO:0071949">
    <property type="term" value="F:FAD binding"/>
    <property type="evidence" value="ECO:0000318"/>
    <property type="project" value="GO_Central"/>
</dbReference>
<dbReference type="SUPFAM" id="SSF52425">
    <property type="entry name" value="Cryptochrome/photolyase, N-terminal domain"/>
    <property type="match status" value="1"/>
</dbReference>
<comment type="function">
    <text evidence="7">May have a photoreceptor function.</text>
</comment>
<dbReference type="OMA" id="KFWRCGP"/>
<keyword evidence="3 5" id="KW-0274">FAD</keyword>
<reference evidence="10" key="2">
    <citation type="submission" date="2021-01" db="UniProtKB">
        <authorList>
            <consortium name="EnsemblMetazoa"/>
        </authorList>
    </citation>
    <scope>IDENTIFICATION</scope>
</reference>
<dbReference type="RefSeq" id="XP_030855350.1">
    <property type="nucleotide sequence ID" value="XM_030999490.1"/>
</dbReference>
<feature type="domain" description="Photolyase/cryptochrome alpha/beta" evidence="9">
    <location>
        <begin position="6"/>
        <end position="144"/>
    </location>
</feature>
<feature type="site" description="Electron transfer via tryptophanyl radical" evidence="6">
    <location>
        <position position="401"/>
    </location>
</feature>
<dbReference type="OrthoDB" id="435881at2759"/>
<dbReference type="InterPro" id="IPR036155">
    <property type="entry name" value="Crypto/Photolyase_N_sf"/>
</dbReference>
<comment type="similarity">
    <text evidence="1 7">Belongs to the DNA photolyase class-1 family.</text>
</comment>
<evidence type="ECO:0000259" key="9">
    <source>
        <dbReference type="PROSITE" id="PS51645"/>
    </source>
</evidence>
<organism evidence="10 11">
    <name type="scientific">Strongylocentrotus purpuratus</name>
    <name type="common">Purple sea urchin</name>
    <dbReference type="NCBI Taxonomy" id="7668"/>
    <lineage>
        <taxon>Eukaryota</taxon>
        <taxon>Metazoa</taxon>
        <taxon>Echinodermata</taxon>
        <taxon>Eleutherozoa</taxon>
        <taxon>Echinozoa</taxon>
        <taxon>Echinoidea</taxon>
        <taxon>Euechinoidea</taxon>
        <taxon>Echinacea</taxon>
        <taxon>Camarodonta</taxon>
        <taxon>Echinidea</taxon>
        <taxon>Strongylocentrotidae</taxon>
        <taxon>Strongylocentrotus</taxon>
    </lineage>
</organism>
<evidence type="ECO:0000313" key="11">
    <source>
        <dbReference type="Proteomes" id="UP000007110"/>
    </source>
</evidence>
<evidence type="ECO:0000256" key="4">
    <source>
        <dbReference type="ARBA" id="ARBA00022991"/>
    </source>
</evidence>
<dbReference type="InterPro" id="IPR036134">
    <property type="entry name" value="Crypto/Photolyase_FAD-like_sf"/>
</dbReference>
<dbReference type="GeneID" id="752995"/>
<dbReference type="InterPro" id="IPR006050">
    <property type="entry name" value="DNA_photolyase_N"/>
</dbReference>
<dbReference type="AlphaFoldDB" id="A0A7M7PUS5"/>
<reference evidence="11" key="1">
    <citation type="submission" date="2015-02" db="EMBL/GenBank/DDBJ databases">
        <title>Genome sequencing for Strongylocentrotus purpuratus.</title>
        <authorList>
            <person name="Murali S."/>
            <person name="Liu Y."/>
            <person name="Vee V."/>
            <person name="English A."/>
            <person name="Wang M."/>
            <person name="Skinner E."/>
            <person name="Han Y."/>
            <person name="Muzny D.M."/>
            <person name="Worley K.C."/>
            <person name="Gibbs R.A."/>
        </authorList>
    </citation>
    <scope>NUCLEOTIDE SEQUENCE</scope>
</reference>
<name>A0A7M7PUS5_STRPU</name>
<dbReference type="InterPro" id="IPR014729">
    <property type="entry name" value="Rossmann-like_a/b/a_fold"/>
</dbReference>
<proteinExistence type="inferred from homology"/>
<evidence type="ECO:0000256" key="6">
    <source>
        <dbReference type="PIRSR" id="PIRSR602081-2"/>
    </source>
</evidence>
<evidence type="ECO:0000256" key="5">
    <source>
        <dbReference type="PIRSR" id="PIRSR602081-1"/>
    </source>
</evidence>
<keyword evidence="11" id="KW-1185">Reference proteome</keyword>
<evidence type="ECO:0000256" key="2">
    <source>
        <dbReference type="ARBA" id="ARBA00022630"/>
    </source>
</evidence>
<comment type="cofactor">
    <cofactor evidence="7">
        <name>(6R)-5,10-methylene-5,6,7,8-tetrahydrofolate</name>
        <dbReference type="ChEBI" id="CHEBI:15636"/>
    </cofactor>
    <text evidence="7">Binds 1 5,10-methenyltetrahydrofolate (MTHF) per subunit.</text>
</comment>
<accession>A0A7M7PUS5</accession>
<dbReference type="InParanoid" id="A0A7M7PUS5"/>
<dbReference type="NCBIfam" id="TIGR02765">
    <property type="entry name" value="crypto_DASH"/>
    <property type="match status" value="1"/>
</dbReference>
<dbReference type="Pfam" id="PF03441">
    <property type="entry name" value="FAD_binding_7"/>
    <property type="match status" value="1"/>
</dbReference>
<feature type="site" description="Electron transfer via tryptophanyl radical" evidence="6">
    <location>
        <position position="378"/>
    </location>
</feature>
<dbReference type="GO" id="GO:0003904">
    <property type="term" value="F:deoxyribodipyrimidine photo-lyase activity"/>
    <property type="evidence" value="ECO:0000318"/>
    <property type="project" value="GO_Central"/>
</dbReference>
<feature type="compositionally biased region" description="Low complexity" evidence="8">
    <location>
        <begin position="509"/>
        <end position="527"/>
    </location>
</feature>
<dbReference type="Gene3D" id="1.25.40.80">
    <property type="match status" value="1"/>
</dbReference>
<dbReference type="InterPro" id="IPR014133">
    <property type="entry name" value="Cry_DASH"/>
</dbReference>
<evidence type="ECO:0000256" key="7">
    <source>
        <dbReference type="RuleBase" id="RU367151"/>
    </source>
</evidence>
<dbReference type="Gene3D" id="1.10.579.10">
    <property type="entry name" value="DNA Cyclobutane Dipyrimidine Photolyase, subunit A, domain 3"/>
    <property type="match status" value="1"/>
</dbReference>
<evidence type="ECO:0000313" key="10">
    <source>
        <dbReference type="EnsemblMetazoa" id="XP_030855350"/>
    </source>
</evidence>
<dbReference type="PANTHER" id="PTHR11455:SF22">
    <property type="entry name" value="CRYPTOCHROME DASH"/>
    <property type="match status" value="1"/>
</dbReference>
<dbReference type="EnsemblMetazoa" id="XM_030999490">
    <property type="protein sequence ID" value="XP_030855350"/>
    <property type="gene ID" value="LOC752995"/>
</dbReference>
<dbReference type="InterPro" id="IPR005101">
    <property type="entry name" value="Cryptochr/Photolyase_FAD-bd"/>
</dbReference>
<evidence type="ECO:0000256" key="8">
    <source>
        <dbReference type="SAM" id="MobiDB-lite"/>
    </source>
</evidence>
<evidence type="ECO:0000256" key="1">
    <source>
        <dbReference type="ARBA" id="ARBA00005862"/>
    </source>
</evidence>
<dbReference type="PANTHER" id="PTHR11455">
    <property type="entry name" value="CRYPTOCHROME"/>
    <property type="match status" value="1"/>
</dbReference>
<protein>
    <recommendedName>
        <fullName evidence="7">Cryptochrome DASH</fullName>
    </recommendedName>
</protein>
<dbReference type="Gene3D" id="3.40.50.620">
    <property type="entry name" value="HUPs"/>
    <property type="match status" value="1"/>
</dbReference>
<dbReference type="Pfam" id="PF00875">
    <property type="entry name" value="DNA_photolyase"/>
    <property type="match status" value="1"/>
</dbReference>
<dbReference type="Proteomes" id="UP000007110">
    <property type="component" value="Unassembled WGS sequence"/>
</dbReference>
<dbReference type="PRINTS" id="PR00147">
    <property type="entry name" value="DNAPHOTLYASE"/>
</dbReference>
<evidence type="ECO:0000256" key="3">
    <source>
        <dbReference type="ARBA" id="ARBA00022827"/>
    </source>
</evidence>
<feature type="binding site" evidence="5">
    <location>
        <position position="241"/>
    </location>
    <ligand>
        <name>FAD</name>
        <dbReference type="ChEBI" id="CHEBI:57692"/>
    </ligand>
</feature>
<sequence length="538" mass="60683">MAGRMKIVICLLRNDLRYRDNEVLFWAHKNATNVIPLYCFDPRHYKGTHQFGFPKTGPHRLKFLLESVRDLRTTLQSVGSGLVVRSGNPEDVVPQLIQQFGEGEVAAVALQEEATREELDVEAGLHQSCSKLGVQVKKFWGSTLYHREDVPFSPQGVPNVYTEFRKKVENRSHVRPPINMPKPLKGLPQGVEEGDIPVFSSFGLKDPGSDSRTAFPFQGGETTGLARIEDYFWKSDCIAKYKETRNGLIGSEYSTKFAAWLAHGCVSPRQIHAEVKRYEKERTENQSTYWVIFELIWRDYFKFVALKFGDKMFYLSGLLGVHKPWNKNKQWFDAWCKGQTGVPFVDANIREMAATGFMSNRGRQNVASFLTKDLVLDWRLGAEWFEQMLVDHDVTSNYGNWLYSAGVGNDPRQDRKFNMIKQGLDYDPNGDYIRLWVPELSGIKGGSIHMPWTLSSAQLNQAGVSLGETYPSPIVTAPEWSRHSKRPQSGRGGAGGSQGGGSQGGGRNQSGKGQRRNQGPPRGQQRGLDFYFSNPSQK</sequence>
<dbReference type="KEGG" id="spu:752995"/>
<keyword evidence="2 5" id="KW-0285">Flavoprotein</keyword>
<keyword evidence="4 7" id="KW-0157">Chromophore</keyword>